<dbReference type="InterPro" id="IPR024232">
    <property type="entry name" value="SpoIIIAH"/>
</dbReference>
<dbReference type="Pfam" id="PF12685">
    <property type="entry name" value="SpoIIIAH"/>
    <property type="match status" value="1"/>
</dbReference>
<reference evidence="1" key="1">
    <citation type="submission" date="2019-08" db="EMBL/GenBank/DDBJ databases">
        <authorList>
            <person name="Kucharzyk K."/>
            <person name="Murdoch R.W."/>
            <person name="Higgins S."/>
            <person name="Loffler F."/>
        </authorList>
    </citation>
    <scope>NUCLEOTIDE SEQUENCE</scope>
</reference>
<dbReference type="Gene3D" id="1.10.287.4300">
    <property type="entry name" value="Stage III sporulation protein AH-like"/>
    <property type="match status" value="1"/>
</dbReference>
<evidence type="ECO:0000313" key="1">
    <source>
        <dbReference type="EMBL" id="MPM81867.1"/>
    </source>
</evidence>
<sequence>MRGNWKRYTVVVTMLVLICAAAVLNWQATQKAAAEGGGAASGTAQAGGKLLGEAALVSGGDGAVSADGSAASVDETGVYTGGDYFASARLTRQQARDSAVALLQQAADEDGAAQSALDKASEGIQAMAQYTMAEAQIENLVAAKGYADCVAFMSEDSLSVVVSTDSGELSSEDVAKITDIAMTETGYPAANIKIMAAN</sequence>
<organism evidence="1">
    <name type="scientific">bioreactor metagenome</name>
    <dbReference type="NCBI Taxonomy" id="1076179"/>
    <lineage>
        <taxon>unclassified sequences</taxon>
        <taxon>metagenomes</taxon>
        <taxon>ecological metagenomes</taxon>
    </lineage>
</organism>
<dbReference type="AlphaFoldDB" id="A0A645CY85"/>
<proteinExistence type="predicted"/>
<dbReference type="InterPro" id="IPR038503">
    <property type="entry name" value="SpoIIIAH_sf"/>
</dbReference>
<protein>
    <recommendedName>
        <fullName evidence="2">Stage III sporulation protein AH</fullName>
    </recommendedName>
</protein>
<name>A0A645CY85_9ZZZZ</name>
<dbReference type="EMBL" id="VSSQ01031096">
    <property type="protein sequence ID" value="MPM81867.1"/>
    <property type="molecule type" value="Genomic_DNA"/>
</dbReference>
<gene>
    <name evidence="1" type="ORF">SDC9_128924</name>
</gene>
<evidence type="ECO:0008006" key="2">
    <source>
        <dbReference type="Google" id="ProtNLM"/>
    </source>
</evidence>
<comment type="caution">
    <text evidence="1">The sequence shown here is derived from an EMBL/GenBank/DDBJ whole genome shotgun (WGS) entry which is preliminary data.</text>
</comment>
<accession>A0A645CY85</accession>